<feature type="region of interest" description="Disordered" evidence="3">
    <location>
        <begin position="26"/>
        <end position="45"/>
    </location>
</feature>
<name>A0ABM8YVW8_9PROT</name>
<evidence type="ECO:0000256" key="2">
    <source>
        <dbReference type="ARBA" id="ARBA00023136"/>
    </source>
</evidence>
<keyword evidence="2" id="KW-0472">Membrane</keyword>
<evidence type="ECO:0000256" key="1">
    <source>
        <dbReference type="ARBA" id="ARBA00004370"/>
    </source>
</evidence>
<sequence length="160" mass="16274">MKSMQIILVGAMTAATLLGGCANSSNPAASNNTSSLPSTSSSSSSNFIGYGVVEDIETIKVSEDGKNIAGTLIGGTVGGLLGHQVGSGKGQTAATVAGVVGGAVAGHEIEKRSQVASREEYRIRVRLSNGTTHAVTQSSISDIKIGDRVRVDNDRVSRAD</sequence>
<accession>A0ABM8YVW8</accession>
<dbReference type="RefSeq" id="WP_239795705.1">
    <property type="nucleotide sequence ID" value="NZ_OU912926.1"/>
</dbReference>
<dbReference type="EMBL" id="OU912926">
    <property type="protein sequence ID" value="CAG9931616.1"/>
    <property type="molecule type" value="Genomic_DNA"/>
</dbReference>
<evidence type="ECO:0000256" key="4">
    <source>
        <dbReference type="SAM" id="SignalP"/>
    </source>
</evidence>
<reference evidence="6 7" key="1">
    <citation type="submission" date="2021-10" db="EMBL/GenBank/DDBJ databases">
        <authorList>
            <person name="Koch H."/>
        </authorList>
    </citation>
    <scope>NUCLEOTIDE SEQUENCE [LARGE SCALE GENOMIC DNA]</scope>
    <source>
        <strain evidence="6">6680</strain>
    </source>
</reference>
<comment type="subcellular location">
    <subcellularLocation>
        <location evidence="1">Membrane</location>
    </subcellularLocation>
</comment>
<feature type="chain" id="PRO_5046020408" evidence="4">
    <location>
        <begin position="25"/>
        <end position="160"/>
    </location>
</feature>
<dbReference type="PANTHER" id="PTHR35603:SF2">
    <property type="entry name" value="OUTER MEMBRANE LIPOPROTEIN"/>
    <property type="match status" value="1"/>
</dbReference>
<dbReference type="Proteomes" id="UP000839052">
    <property type="component" value="Chromosome"/>
</dbReference>
<feature type="domain" description="Glycine zipper 2TM" evidence="5">
    <location>
        <begin position="69"/>
        <end position="110"/>
    </location>
</feature>
<dbReference type="PROSITE" id="PS51257">
    <property type="entry name" value="PROKAR_LIPOPROTEIN"/>
    <property type="match status" value="1"/>
</dbReference>
<dbReference type="PANTHER" id="PTHR35603">
    <property type="match status" value="1"/>
</dbReference>
<keyword evidence="7" id="KW-1185">Reference proteome</keyword>
<evidence type="ECO:0000259" key="5">
    <source>
        <dbReference type="Pfam" id="PF05433"/>
    </source>
</evidence>
<dbReference type="Pfam" id="PF05433">
    <property type="entry name" value="Rick_17kDa_Anti"/>
    <property type="match status" value="1"/>
</dbReference>
<feature type="signal peptide" evidence="4">
    <location>
        <begin position="1"/>
        <end position="24"/>
    </location>
</feature>
<evidence type="ECO:0000313" key="6">
    <source>
        <dbReference type="EMBL" id="CAG9931616.1"/>
    </source>
</evidence>
<keyword evidence="4" id="KW-0732">Signal</keyword>
<dbReference type="InterPro" id="IPR008816">
    <property type="entry name" value="Gly_zipper_2TM_dom"/>
</dbReference>
<evidence type="ECO:0000313" key="7">
    <source>
        <dbReference type="Proteomes" id="UP000839052"/>
    </source>
</evidence>
<organism evidence="6 7">
    <name type="scientific">Candidatus Nitrotoga arctica</name>
    <dbReference type="NCBI Taxonomy" id="453162"/>
    <lineage>
        <taxon>Bacteria</taxon>
        <taxon>Pseudomonadati</taxon>
        <taxon>Pseudomonadota</taxon>
        <taxon>Betaproteobacteria</taxon>
        <taxon>Nitrosomonadales</taxon>
        <taxon>Gallionellaceae</taxon>
        <taxon>Candidatus Nitrotoga</taxon>
    </lineage>
</organism>
<dbReference type="InterPro" id="IPR051407">
    <property type="entry name" value="Bact_OM_lipoprot/Surf_antigen"/>
</dbReference>
<evidence type="ECO:0000256" key="3">
    <source>
        <dbReference type="SAM" id="MobiDB-lite"/>
    </source>
</evidence>
<gene>
    <name evidence="6" type="ORF">NTG6680_0363</name>
</gene>
<protein>
    <submittedName>
        <fullName evidence="6">Rick_17kDa_Anti domain-containing protein</fullName>
    </submittedName>
</protein>
<proteinExistence type="predicted"/>